<evidence type="ECO:0000313" key="1">
    <source>
        <dbReference type="EMBL" id="EKP94567.1"/>
    </source>
</evidence>
<dbReference type="AlphaFoldDB" id="K6PNV8"/>
<gene>
    <name evidence="1" type="ORF">ThesuDRAFT_02305</name>
</gene>
<dbReference type="HOGENOM" id="CLU_062004_0_0_9"/>
<dbReference type="GO" id="GO:0004067">
    <property type="term" value="F:asparaginase activity"/>
    <property type="evidence" value="ECO:0007669"/>
    <property type="project" value="UniProtKB-EC"/>
</dbReference>
<keyword evidence="2" id="KW-1185">Reference proteome</keyword>
<dbReference type="STRING" id="867903.ThesuDRAFT_02305"/>
<evidence type="ECO:0000313" key="2">
    <source>
        <dbReference type="Proteomes" id="UP000005710"/>
    </source>
</evidence>
<protein>
    <submittedName>
        <fullName evidence="1">L-asparaginase II</fullName>
        <ecNumber evidence="1">3.5.1.1</ecNumber>
    </submittedName>
</protein>
<dbReference type="Proteomes" id="UP000005710">
    <property type="component" value="Unassembled WGS sequence"/>
</dbReference>
<dbReference type="Pfam" id="PF06089">
    <property type="entry name" value="Asparaginase_II"/>
    <property type="match status" value="1"/>
</dbReference>
<dbReference type="eggNOG" id="COG4448">
    <property type="taxonomic scope" value="Bacteria"/>
</dbReference>
<dbReference type="InterPro" id="IPR010349">
    <property type="entry name" value="Asparaginase_II"/>
</dbReference>
<reference evidence="1" key="1">
    <citation type="submission" date="2010-10" db="EMBL/GenBank/DDBJ databases">
        <authorList>
            <consortium name="US DOE Joint Genome Institute (JGI-PGF)"/>
            <person name="Lucas S."/>
            <person name="Copeland A."/>
            <person name="Lapidus A."/>
            <person name="Bruce D."/>
            <person name="Goodwin L."/>
            <person name="Pitluck S."/>
            <person name="Kyrpides N."/>
            <person name="Mavromatis K."/>
            <person name="Detter J.C."/>
            <person name="Han C."/>
            <person name="Land M."/>
            <person name="Hauser L."/>
            <person name="Markowitz V."/>
            <person name="Cheng J.-F."/>
            <person name="Hugenholtz P."/>
            <person name="Woyke T."/>
            <person name="Wu D."/>
            <person name="Pukall R."/>
            <person name="Wahrenburg C."/>
            <person name="Brambilla E."/>
            <person name="Klenk H.-P."/>
            <person name="Eisen J.A."/>
        </authorList>
    </citation>
    <scope>NUCLEOTIDE SEQUENCE [LARGE SCALE GENOMIC DNA]</scope>
    <source>
        <strain evidence="1">DSM 13965</strain>
    </source>
</reference>
<dbReference type="PANTHER" id="PTHR42110">
    <property type="entry name" value="L-ASPARAGINASE, PUTATIVE (AFU_ORTHOLOGUE AFUA_3G11890)-RELATED"/>
    <property type="match status" value="1"/>
</dbReference>
<name>K6PNV8_9FIRM</name>
<accession>K6PNV8</accession>
<proteinExistence type="predicted"/>
<sequence length="343" mass="35941">MEPEWLVEVTRGGWVESRHAGHAVVVDKQGRVVAALGDPEHITFLRSTLKPFQALAVVAAGAAGAFGFDDAEVALMCGSHAGEPEHVERAAAMLAKLGLGPEHLACGPHPLSSPAAVEALKAAGGEPTRLHNNCSGKHAGMLALARYRGWPVEGYHRPDHPVQQAVRQLVAALTGLEPGGPRWREAVDGCGVVTFALPLVDVARMFRYLGRPDLLPPGLDHLGPALERIRRALIAHPTMIRGAGQFDTEVIRATGGAWIGKVGAEGYYAGALDTGHAVALKIADGQDRARPVAILALLGRLGLLPPGAGSLQARWGRVAVTNTRGETVGEIRPAGRLAGGPSR</sequence>
<dbReference type="EC" id="3.5.1.1" evidence="1"/>
<keyword evidence="1" id="KW-0378">Hydrolase</keyword>
<reference evidence="1" key="2">
    <citation type="submission" date="2012-10" db="EMBL/GenBank/DDBJ databases">
        <title>Improved high-quality draft of Thermaerobacter subterraneus C21, DSM 13965.</title>
        <authorList>
            <consortium name="DOE Joint Genome Institute"/>
            <person name="Eisen J."/>
            <person name="Huntemann M."/>
            <person name="Wei C.-L."/>
            <person name="Han J."/>
            <person name="Detter J.C."/>
            <person name="Han C."/>
            <person name="Tapia R."/>
            <person name="Chen A."/>
            <person name="Kyrpides N."/>
            <person name="Mavromatis K."/>
            <person name="Markowitz V."/>
            <person name="Szeto E."/>
            <person name="Ivanova N."/>
            <person name="Mikhailova N."/>
            <person name="Ovchinnikova G."/>
            <person name="Pagani I."/>
            <person name="Pati A."/>
            <person name="Goodwin L."/>
            <person name="Nordberg H.P."/>
            <person name="Cantor M.N."/>
            <person name="Hua S.X."/>
            <person name="Woyke T."/>
            <person name="Eisen J."/>
            <person name="Klenk H.-P."/>
        </authorList>
    </citation>
    <scope>NUCLEOTIDE SEQUENCE [LARGE SCALE GENOMIC DNA]</scope>
    <source>
        <strain evidence="1">DSM 13965</strain>
    </source>
</reference>
<dbReference type="PANTHER" id="PTHR42110:SF1">
    <property type="entry name" value="L-ASPARAGINASE, PUTATIVE (AFU_ORTHOLOGUE AFUA_3G11890)-RELATED"/>
    <property type="match status" value="1"/>
</dbReference>
<dbReference type="RefSeq" id="WP_006904587.1">
    <property type="nucleotide sequence ID" value="NZ_JH976535.1"/>
</dbReference>
<comment type="caution">
    <text evidence="1">The sequence shown here is derived from an EMBL/GenBank/DDBJ whole genome shotgun (WGS) entry which is preliminary data.</text>
</comment>
<dbReference type="OrthoDB" id="9770793at2"/>
<dbReference type="EMBL" id="AENY02000003">
    <property type="protein sequence ID" value="EKP94567.1"/>
    <property type="molecule type" value="Genomic_DNA"/>
</dbReference>
<organism evidence="1 2">
    <name type="scientific">Thermaerobacter subterraneus DSM 13965</name>
    <dbReference type="NCBI Taxonomy" id="867903"/>
    <lineage>
        <taxon>Bacteria</taxon>
        <taxon>Bacillati</taxon>
        <taxon>Bacillota</taxon>
        <taxon>Clostridia</taxon>
        <taxon>Eubacteriales</taxon>
        <taxon>Clostridiales Family XVII. Incertae Sedis</taxon>
        <taxon>Thermaerobacter</taxon>
    </lineage>
</organism>